<dbReference type="AlphaFoldDB" id="A0A7J9IXG4"/>
<dbReference type="EMBL" id="JABFAE010000004">
    <property type="protein sequence ID" value="MBA0826826.1"/>
    <property type="molecule type" value="Genomic_DNA"/>
</dbReference>
<accession>A0A7J9IXG4</accession>
<name>A0A7J9IXG4_9ROSI</name>
<proteinExistence type="predicted"/>
<evidence type="ECO:0000313" key="1">
    <source>
        <dbReference type="EMBL" id="MBA0826826.1"/>
    </source>
</evidence>
<comment type="caution">
    <text evidence="1">The sequence shown here is derived from an EMBL/GenBank/DDBJ whole genome shotgun (WGS) entry which is preliminary data.</text>
</comment>
<dbReference type="Proteomes" id="UP000593575">
    <property type="component" value="Unassembled WGS sequence"/>
</dbReference>
<keyword evidence="2" id="KW-1185">Reference proteome</keyword>
<organism evidence="1 2">
    <name type="scientific">Gossypium armourianum</name>
    <dbReference type="NCBI Taxonomy" id="34283"/>
    <lineage>
        <taxon>Eukaryota</taxon>
        <taxon>Viridiplantae</taxon>
        <taxon>Streptophyta</taxon>
        <taxon>Embryophyta</taxon>
        <taxon>Tracheophyta</taxon>
        <taxon>Spermatophyta</taxon>
        <taxon>Magnoliopsida</taxon>
        <taxon>eudicotyledons</taxon>
        <taxon>Gunneridae</taxon>
        <taxon>Pentapetalae</taxon>
        <taxon>rosids</taxon>
        <taxon>malvids</taxon>
        <taxon>Malvales</taxon>
        <taxon>Malvaceae</taxon>
        <taxon>Malvoideae</taxon>
        <taxon>Gossypium</taxon>
    </lineage>
</organism>
<gene>
    <name evidence="1" type="ORF">Goarm_011647</name>
</gene>
<evidence type="ECO:0000313" key="2">
    <source>
        <dbReference type="Proteomes" id="UP000593575"/>
    </source>
</evidence>
<reference evidence="1 2" key="1">
    <citation type="journal article" date="2019" name="Genome Biol. Evol.">
        <title>Insights into the evolution of the New World diploid cottons (Gossypium, subgenus Houzingenia) based on genome sequencing.</title>
        <authorList>
            <person name="Grover C.E."/>
            <person name="Arick M.A. 2nd"/>
            <person name="Thrash A."/>
            <person name="Conover J.L."/>
            <person name="Sanders W.S."/>
            <person name="Peterson D.G."/>
            <person name="Frelichowski J.E."/>
            <person name="Scheffler J.A."/>
            <person name="Scheffler B.E."/>
            <person name="Wendel J.F."/>
        </authorList>
    </citation>
    <scope>NUCLEOTIDE SEQUENCE [LARGE SCALE GENOMIC DNA]</scope>
    <source>
        <strain evidence="1">6</strain>
        <tissue evidence="1">Leaf</tissue>
    </source>
</reference>
<protein>
    <submittedName>
        <fullName evidence="1">Uncharacterized protein</fullName>
    </submittedName>
</protein>
<sequence>MLNLEYESESNQGREFAWFLRKVKGKVVYVKCIYFM</sequence>